<feature type="compositionally biased region" description="Acidic residues" evidence="2">
    <location>
        <begin position="105"/>
        <end position="114"/>
    </location>
</feature>
<keyword evidence="3" id="KW-0812">Transmembrane</keyword>
<evidence type="ECO:0000256" key="1">
    <source>
        <dbReference type="ARBA" id="ARBA00023180"/>
    </source>
</evidence>
<dbReference type="InterPro" id="IPR019819">
    <property type="entry name" value="Carboxylesterase_B_CS"/>
</dbReference>
<feature type="compositionally biased region" description="Low complexity" evidence="2">
    <location>
        <begin position="49"/>
        <end position="59"/>
    </location>
</feature>
<feature type="compositionally biased region" description="Basic and acidic residues" evidence="2">
    <location>
        <begin position="150"/>
        <end position="163"/>
    </location>
</feature>
<keyword evidence="1" id="KW-0325">Glycoprotein</keyword>
<feature type="compositionally biased region" description="Basic and acidic residues" evidence="2">
    <location>
        <begin position="70"/>
        <end position="90"/>
    </location>
</feature>
<evidence type="ECO:0000256" key="2">
    <source>
        <dbReference type="SAM" id="MobiDB-lite"/>
    </source>
</evidence>
<dbReference type="InterPro" id="IPR029058">
    <property type="entry name" value="AB_hydrolase_fold"/>
</dbReference>
<keyword evidence="3" id="KW-0472">Membrane</keyword>
<accession>A0A8S1CMU7</accession>
<keyword evidence="3" id="KW-1133">Transmembrane helix</keyword>
<reference evidence="5 6" key="1">
    <citation type="submission" date="2020-04" db="EMBL/GenBank/DDBJ databases">
        <authorList>
            <person name="Alioto T."/>
            <person name="Alioto T."/>
            <person name="Gomez Garrido J."/>
        </authorList>
    </citation>
    <scope>NUCLEOTIDE SEQUENCE [LARGE SCALE GENOMIC DNA]</scope>
</reference>
<dbReference type="InterPro" id="IPR002018">
    <property type="entry name" value="CarbesteraseB"/>
</dbReference>
<dbReference type="Gene3D" id="3.40.50.1820">
    <property type="entry name" value="alpha/beta hydrolase"/>
    <property type="match status" value="1"/>
</dbReference>
<dbReference type="SUPFAM" id="SSF53474">
    <property type="entry name" value="alpha/beta-Hydrolases"/>
    <property type="match status" value="1"/>
</dbReference>
<sequence>MDVPPADPPDPPPSDEAASEAAKDAGEESKQEDEAAGETKTKEKGGSLKKGLSNIKSKIPPLFSRSKSKDRKDKKTDEGGENEEDKKLLQGEEVPPMSPTKTEEGEPEGEEGEEKGEKPTAKSWSKEVLSKIPKVKMPSMPFKKSNKGCEPVELKETGDHDIEGGVETADEEKKEVDGVEGVEENKEEQEPKPAPISKTTQLLKAIRAPLEAVWPKRSKDKDTEAGETDPEKQKLGEEDVEDGLEKVELNDVEEEQKNEKAIEEGKGDEESLVGNLRDTFQQHRFLIIGLIVFLSLLLLLIILAITGPRRPRFNGMLVSGTYVTTITSCGPVQGKLDEGEYTFKGIPYAAPPVNELRFAPAKSLRSLELCWNGTFRAWQNESESPPNQCWQLHRNGSRFGSEDCLTLDVYTRRASHDAPLPVVVLVSSETLVGGNSWRPARGMARQRDVVFVQPRFRFGPFGFLASNLISSTTYPHHSGNYALSDLIAALEWVQINIEHFGGNPDTVTVVGHRAGASLVIALTALSKRREAPVQRLFNQVWLSSGSGVLPNQTLKDAEVSGRILAAVPDDWVKNIWKSELPLGPPPIDQHHWIIQDGVIVRQNLMNAWRENGLPYRVVIGTTAHVEASNELRFKKDWSQRVNFENYLRGSVLGSNNVPVGILDEVLKRYQPPSWMQLAAMISDLRTICPLYQTAKELATVKATSLKSGNRYPSSVHFYVVTQSRNTSYFGGVADVGTDMDAILGLYEAHSPEEKRYLSAMQNTFYRFVWHQELPPGASGTDRSSALPHNIMLVDQDVAIKSSYDNCNFWIQRQLASKFSAQK</sequence>
<dbReference type="PANTHER" id="PTHR11559">
    <property type="entry name" value="CARBOXYLESTERASE"/>
    <property type="match status" value="1"/>
</dbReference>
<dbReference type="Proteomes" id="UP000494165">
    <property type="component" value="Unassembled WGS sequence"/>
</dbReference>
<feature type="compositionally biased region" description="Basic and acidic residues" evidence="2">
    <location>
        <begin position="115"/>
        <end position="129"/>
    </location>
</feature>
<dbReference type="OrthoDB" id="408631at2759"/>
<evidence type="ECO:0000259" key="4">
    <source>
        <dbReference type="Pfam" id="PF00135"/>
    </source>
</evidence>
<dbReference type="AlphaFoldDB" id="A0A8S1CMU7"/>
<feature type="region of interest" description="Disordered" evidence="2">
    <location>
        <begin position="1"/>
        <end position="194"/>
    </location>
</feature>
<proteinExistence type="predicted"/>
<feature type="compositionally biased region" description="Basic and acidic residues" evidence="2">
    <location>
        <begin position="21"/>
        <end position="46"/>
    </location>
</feature>
<name>A0A8S1CMU7_9INSE</name>
<dbReference type="InterPro" id="IPR050309">
    <property type="entry name" value="Type-B_Carboxylest/Lipase"/>
</dbReference>
<dbReference type="Pfam" id="PF00135">
    <property type="entry name" value="COesterase"/>
    <property type="match status" value="1"/>
</dbReference>
<feature type="compositionally biased region" description="Pro residues" evidence="2">
    <location>
        <begin position="1"/>
        <end position="14"/>
    </location>
</feature>
<evidence type="ECO:0000313" key="6">
    <source>
        <dbReference type="Proteomes" id="UP000494165"/>
    </source>
</evidence>
<feature type="region of interest" description="Disordered" evidence="2">
    <location>
        <begin position="213"/>
        <end position="242"/>
    </location>
</feature>
<dbReference type="PROSITE" id="PS00941">
    <property type="entry name" value="CARBOXYLESTERASE_B_2"/>
    <property type="match status" value="1"/>
</dbReference>
<protein>
    <recommendedName>
        <fullName evidence="4">Carboxylesterase type B domain-containing protein</fullName>
    </recommendedName>
</protein>
<feature type="compositionally biased region" description="Acidic residues" evidence="2">
    <location>
        <begin position="178"/>
        <end position="187"/>
    </location>
</feature>
<feature type="compositionally biased region" description="Basic and acidic residues" evidence="2">
    <location>
        <begin position="217"/>
        <end position="242"/>
    </location>
</feature>
<dbReference type="EMBL" id="CADEPI010000078">
    <property type="protein sequence ID" value="CAB3372934.1"/>
    <property type="molecule type" value="Genomic_DNA"/>
</dbReference>
<comment type="caution">
    <text evidence="5">The sequence shown here is derived from an EMBL/GenBank/DDBJ whole genome shotgun (WGS) entry which is preliminary data.</text>
</comment>
<feature type="domain" description="Carboxylesterase type B" evidence="4">
    <location>
        <begin position="327"/>
        <end position="559"/>
    </location>
</feature>
<gene>
    <name evidence="5" type="ORF">CLODIP_2_CD11064</name>
</gene>
<organism evidence="5 6">
    <name type="scientific">Cloeon dipterum</name>
    <dbReference type="NCBI Taxonomy" id="197152"/>
    <lineage>
        <taxon>Eukaryota</taxon>
        <taxon>Metazoa</taxon>
        <taxon>Ecdysozoa</taxon>
        <taxon>Arthropoda</taxon>
        <taxon>Hexapoda</taxon>
        <taxon>Insecta</taxon>
        <taxon>Pterygota</taxon>
        <taxon>Palaeoptera</taxon>
        <taxon>Ephemeroptera</taxon>
        <taxon>Pisciforma</taxon>
        <taxon>Baetidae</taxon>
        <taxon>Cloeon</taxon>
    </lineage>
</organism>
<evidence type="ECO:0000313" key="5">
    <source>
        <dbReference type="EMBL" id="CAB3372934.1"/>
    </source>
</evidence>
<keyword evidence="6" id="KW-1185">Reference proteome</keyword>
<feature type="transmembrane region" description="Helical" evidence="3">
    <location>
        <begin position="285"/>
        <end position="306"/>
    </location>
</feature>
<evidence type="ECO:0000256" key="3">
    <source>
        <dbReference type="SAM" id="Phobius"/>
    </source>
</evidence>